<evidence type="ECO:0000313" key="2">
    <source>
        <dbReference type="EMBL" id="RHN79700.1"/>
    </source>
</evidence>
<protein>
    <submittedName>
        <fullName evidence="2">Putative thaumatin</fullName>
    </submittedName>
</protein>
<dbReference type="PANTHER" id="PTHR31048">
    <property type="entry name" value="OS03G0233200 PROTEIN"/>
    <property type="match status" value="1"/>
</dbReference>
<sequence>MALAKPLVVQQISTICVPPELQVTGSDLGVIACKSACMAFNTYQYCCRGDYITEGTCLPTDYSMFFENQCPDAYSYAYDDNSSTFTCSAGPDYTIIFCPSEHLLYPSVTIDGSLFFKCY</sequence>
<dbReference type="SMART" id="SM00205">
    <property type="entry name" value="THN"/>
    <property type="match status" value="1"/>
</dbReference>
<evidence type="ECO:0000256" key="1">
    <source>
        <dbReference type="ARBA" id="ARBA00010607"/>
    </source>
</evidence>
<dbReference type="InterPro" id="IPR001938">
    <property type="entry name" value="Thaumatin"/>
</dbReference>
<dbReference type="PROSITE" id="PS51367">
    <property type="entry name" value="THAUMATIN_2"/>
    <property type="match status" value="1"/>
</dbReference>
<dbReference type="Gene3D" id="2.60.110.10">
    <property type="entry name" value="Thaumatin"/>
    <property type="match status" value="1"/>
</dbReference>
<proteinExistence type="inferred from homology"/>
<dbReference type="InterPro" id="IPR037176">
    <property type="entry name" value="Osmotin/thaumatin-like_sf"/>
</dbReference>
<gene>
    <name evidence="2" type="ORF">MtrunA17_Chr1g0180181</name>
</gene>
<comment type="similarity">
    <text evidence="1">Belongs to the thaumatin family.</text>
</comment>
<accession>A0A396JN26</accession>
<comment type="caution">
    <text evidence="2">The sequence shown here is derived from an EMBL/GenBank/DDBJ whole genome shotgun (WGS) entry which is preliminary data.</text>
</comment>
<dbReference type="Proteomes" id="UP000265566">
    <property type="component" value="Chromosome 1"/>
</dbReference>
<organism evidence="2">
    <name type="scientific">Medicago truncatula</name>
    <name type="common">Barrel medic</name>
    <name type="synonym">Medicago tribuloides</name>
    <dbReference type="NCBI Taxonomy" id="3880"/>
    <lineage>
        <taxon>Eukaryota</taxon>
        <taxon>Viridiplantae</taxon>
        <taxon>Streptophyta</taxon>
        <taxon>Embryophyta</taxon>
        <taxon>Tracheophyta</taxon>
        <taxon>Spermatophyta</taxon>
        <taxon>Magnoliopsida</taxon>
        <taxon>eudicotyledons</taxon>
        <taxon>Gunneridae</taxon>
        <taxon>Pentapetalae</taxon>
        <taxon>rosids</taxon>
        <taxon>fabids</taxon>
        <taxon>Fabales</taxon>
        <taxon>Fabaceae</taxon>
        <taxon>Papilionoideae</taxon>
        <taxon>50 kb inversion clade</taxon>
        <taxon>NPAAA clade</taxon>
        <taxon>Hologalegina</taxon>
        <taxon>IRL clade</taxon>
        <taxon>Trifolieae</taxon>
        <taxon>Medicago</taxon>
    </lineage>
</organism>
<dbReference type="Pfam" id="PF00314">
    <property type="entry name" value="Thaumatin"/>
    <property type="match status" value="1"/>
</dbReference>
<dbReference type="EMBL" id="PSQE01000001">
    <property type="protein sequence ID" value="RHN79700.1"/>
    <property type="molecule type" value="Genomic_DNA"/>
</dbReference>
<dbReference type="Gramene" id="rna3525">
    <property type="protein sequence ID" value="RHN79700.1"/>
    <property type="gene ID" value="gene3525"/>
</dbReference>
<name>A0A396JN26_MEDTR</name>
<dbReference type="AlphaFoldDB" id="A0A396JN26"/>
<dbReference type="SUPFAM" id="SSF49870">
    <property type="entry name" value="Osmotin, thaumatin-like protein"/>
    <property type="match status" value="1"/>
</dbReference>
<reference evidence="2" key="1">
    <citation type="journal article" date="2018" name="Nat. Plants">
        <title>Whole-genome landscape of Medicago truncatula symbiotic genes.</title>
        <authorList>
            <person name="Pecrix Y."/>
            <person name="Gamas P."/>
            <person name="Carrere S."/>
        </authorList>
    </citation>
    <scope>NUCLEOTIDE SEQUENCE</scope>
    <source>
        <tissue evidence="2">Leaves</tissue>
    </source>
</reference>